<dbReference type="Proteomes" id="UP000809789">
    <property type="component" value="Unassembled WGS sequence"/>
</dbReference>
<evidence type="ECO:0000256" key="1">
    <source>
        <dbReference type="ARBA" id="ARBA00022723"/>
    </source>
</evidence>
<reference evidence="8" key="1">
    <citation type="submission" date="2021-07" db="EMBL/GenBank/DDBJ databases">
        <title>Elsinoe batatas strain:CRI-CJ2 Genome sequencing and assembly.</title>
        <authorList>
            <person name="Huang L."/>
        </authorList>
    </citation>
    <scope>NUCLEOTIDE SEQUENCE</scope>
    <source>
        <strain evidence="8">CRI-CJ2</strain>
    </source>
</reference>
<keyword evidence="9" id="KW-1185">Reference proteome</keyword>
<evidence type="ECO:0000256" key="4">
    <source>
        <dbReference type="ARBA" id="ARBA00023125"/>
    </source>
</evidence>
<dbReference type="GO" id="GO:0046872">
    <property type="term" value="F:metal ion binding"/>
    <property type="evidence" value="ECO:0007669"/>
    <property type="project" value="UniProtKB-KW"/>
</dbReference>
<dbReference type="EMBL" id="JAESVG020000003">
    <property type="protein sequence ID" value="KAG8629447.1"/>
    <property type="molecule type" value="Genomic_DNA"/>
</dbReference>
<dbReference type="PANTHER" id="PTHR36206">
    <property type="entry name" value="ASPERCRYPTIN BIOSYNTHESIS CLUSTER-SPECIFIC TRANSCRIPTION REGULATOR ATNN-RELATED"/>
    <property type="match status" value="1"/>
</dbReference>
<comment type="caution">
    <text evidence="8">The sequence shown here is derived from an EMBL/GenBank/DDBJ whole genome shotgun (WGS) entry which is preliminary data.</text>
</comment>
<accession>A0A8K0PIE4</accession>
<keyword evidence="6" id="KW-0539">Nucleus</keyword>
<keyword evidence="5" id="KW-0804">Transcription</keyword>
<dbReference type="Pfam" id="PF11951">
    <property type="entry name" value="Fungal_trans_2"/>
    <property type="match status" value="1"/>
</dbReference>
<dbReference type="AlphaFoldDB" id="A0A8K0PIE4"/>
<proteinExistence type="predicted"/>
<protein>
    <recommendedName>
        <fullName evidence="10">Zn(2)-C6 fungal-type domain-containing protein</fullName>
    </recommendedName>
</protein>
<evidence type="ECO:0000256" key="6">
    <source>
        <dbReference type="ARBA" id="ARBA00023242"/>
    </source>
</evidence>
<feature type="compositionally biased region" description="Basic and acidic residues" evidence="7">
    <location>
        <begin position="515"/>
        <end position="531"/>
    </location>
</feature>
<dbReference type="OrthoDB" id="3598904at2759"/>
<evidence type="ECO:0000256" key="7">
    <source>
        <dbReference type="SAM" id="MobiDB-lite"/>
    </source>
</evidence>
<evidence type="ECO:0000313" key="8">
    <source>
        <dbReference type="EMBL" id="KAG8629447.1"/>
    </source>
</evidence>
<organism evidence="8 9">
    <name type="scientific">Elsinoe batatas</name>
    <dbReference type="NCBI Taxonomy" id="2601811"/>
    <lineage>
        <taxon>Eukaryota</taxon>
        <taxon>Fungi</taxon>
        <taxon>Dikarya</taxon>
        <taxon>Ascomycota</taxon>
        <taxon>Pezizomycotina</taxon>
        <taxon>Dothideomycetes</taxon>
        <taxon>Dothideomycetidae</taxon>
        <taxon>Myriangiales</taxon>
        <taxon>Elsinoaceae</taxon>
        <taxon>Elsinoe</taxon>
    </lineage>
</organism>
<sequence length="538" mass="60393">MATTRAPLMLEKHAFEKPSLKLEASSNPFYLYLQTRHMSSTARRRHGERRRRGIRTGCISCLAKGVRCDQTNPACIRRVSTKWKSDIVLAVDNTKAVVPSPRPPDQTSLAIPPLDIEQLSFTSPTVRMDERQSLHFFINFTAPQLAGSFGSTFWQEMVIRAAYHNRVILHALIGMGSLHEAIVHSRSKAELHLHKRYAFALRHINHAIKRARSDTGDTSKDLASIQTLCIVLTTFEAMQGQTKSAIQHAFQGIKLLMPARSKDHLSDVESVTLDSTIQNEDNSFPVSKATISSIFNYFTSVATLFSTDLSPVVFCSPSDLPTRFSSLQEAEQLLRDARSTIMMLFLLTCRLPNQVSRLQAANRMRNYQPWVEQWKAALDNFLATPQDPLSATEQQQLLVLQANRIFCHISVNVEYAGLSTSSITDRYRKFNSLLTQIVDICEDLVSRISPPTTPTVLSEKNTYLSHGMWILEPLYMAANYSTDVETKRRAAKILRDQPRPEPVAHSGPFGGGKDILAEAKEKSFTSSEQRRKSGGASR</sequence>
<keyword evidence="4" id="KW-0238">DNA-binding</keyword>
<evidence type="ECO:0000313" key="9">
    <source>
        <dbReference type="Proteomes" id="UP000809789"/>
    </source>
</evidence>
<evidence type="ECO:0000256" key="5">
    <source>
        <dbReference type="ARBA" id="ARBA00023163"/>
    </source>
</evidence>
<dbReference type="InterPro" id="IPR052360">
    <property type="entry name" value="Transcr_Regulatory_Proteins"/>
</dbReference>
<name>A0A8K0PIE4_9PEZI</name>
<keyword evidence="3" id="KW-0805">Transcription regulation</keyword>
<evidence type="ECO:0000256" key="3">
    <source>
        <dbReference type="ARBA" id="ARBA00023015"/>
    </source>
</evidence>
<keyword evidence="1" id="KW-0479">Metal-binding</keyword>
<evidence type="ECO:0008006" key="10">
    <source>
        <dbReference type="Google" id="ProtNLM"/>
    </source>
</evidence>
<feature type="region of interest" description="Disordered" evidence="7">
    <location>
        <begin position="495"/>
        <end position="538"/>
    </location>
</feature>
<dbReference type="PANTHER" id="PTHR36206:SF12">
    <property type="entry name" value="ASPERCRYPTIN BIOSYNTHESIS CLUSTER-SPECIFIC TRANSCRIPTION REGULATOR ATNN-RELATED"/>
    <property type="match status" value="1"/>
</dbReference>
<dbReference type="GO" id="GO:0003677">
    <property type="term" value="F:DNA binding"/>
    <property type="evidence" value="ECO:0007669"/>
    <property type="project" value="UniProtKB-KW"/>
</dbReference>
<evidence type="ECO:0000256" key="2">
    <source>
        <dbReference type="ARBA" id="ARBA00022833"/>
    </source>
</evidence>
<dbReference type="InterPro" id="IPR021858">
    <property type="entry name" value="Fun_TF"/>
</dbReference>
<gene>
    <name evidence="8" type="ORF">KVT40_003312</name>
</gene>
<keyword evidence="2" id="KW-0862">Zinc</keyword>